<feature type="transmembrane region" description="Helical" evidence="5">
    <location>
        <begin position="90"/>
        <end position="115"/>
    </location>
</feature>
<feature type="transmembrane region" description="Helical" evidence="5">
    <location>
        <begin position="12"/>
        <end position="30"/>
    </location>
</feature>
<organism evidence="6 7">
    <name type="scientific">Periweissella fabaria</name>
    <dbReference type="NCBI Taxonomy" id="546157"/>
    <lineage>
        <taxon>Bacteria</taxon>
        <taxon>Bacillati</taxon>
        <taxon>Bacillota</taxon>
        <taxon>Bacilli</taxon>
        <taxon>Lactobacillales</taxon>
        <taxon>Lactobacillaceae</taxon>
        <taxon>Periweissella</taxon>
    </lineage>
</organism>
<protein>
    <recommendedName>
        <fullName evidence="8">DoxX family protein</fullName>
    </recommendedName>
</protein>
<dbReference type="InterPro" id="IPR032808">
    <property type="entry name" value="DoxX"/>
</dbReference>
<gene>
    <name evidence="6" type="ORF">WFA24289_00742</name>
</gene>
<comment type="caution">
    <text evidence="6">The sequence shown here is derived from an EMBL/GenBank/DDBJ whole genome shotgun (WGS) entry which is preliminary data.</text>
</comment>
<dbReference type="EMBL" id="CAKKNS010000002">
    <property type="protein sequence ID" value="CAH0416438.1"/>
    <property type="molecule type" value="Genomic_DNA"/>
</dbReference>
<name>A0ABN8BJ40_9LACO</name>
<comment type="subcellular location">
    <subcellularLocation>
        <location evidence="1">Membrane</location>
        <topology evidence="1">Multi-pass membrane protein</topology>
    </subcellularLocation>
</comment>
<dbReference type="Proteomes" id="UP000789707">
    <property type="component" value="Unassembled WGS sequence"/>
</dbReference>
<evidence type="ECO:0000256" key="2">
    <source>
        <dbReference type="ARBA" id="ARBA00022692"/>
    </source>
</evidence>
<keyword evidence="7" id="KW-1185">Reference proteome</keyword>
<evidence type="ECO:0000256" key="3">
    <source>
        <dbReference type="ARBA" id="ARBA00022989"/>
    </source>
</evidence>
<feature type="transmembrane region" description="Helical" evidence="5">
    <location>
        <begin position="127"/>
        <end position="147"/>
    </location>
</feature>
<dbReference type="Pfam" id="PF07681">
    <property type="entry name" value="DoxX"/>
    <property type="match status" value="1"/>
</dbReference>
<evidence type="ECO:0000256" key="1">
    <source>
        <dbReference type="ARBA" id="ARBA00004141"/>
    </source>
</evidence>
<evidence type="ECO:0000313" key="7">
    <source>
        <dbReference type="Proteomes" id="UP000789707"/>
    </source>
</evidence>
<keyword evidence="4 5" id="KW-0472">Membrane</keyword>
<evidence type="ECO:0000256" key="5">
    <source>
        <dbReference type="SAM" id="Phobius"/>
    </source>
</evidence>
<keyword evidence="3 5" id="KW-1133">Transmembrane helix</keyword>
<dbReference type="PANTHER" id="PTHR39157">
    <property type="entry name" value="INTEGRAL MEMBRANE PROTEIN-RELATED"/>
    <property type="match status" value="1"/>
</dbReference>
<evidence type="ECO:0000313" key="6">
    <source>
        <dbReference type="EMBL" id="CAH0416438.1"/>
    </source>
</evidence>
<evidence type="ECO:0000256" key="4">
    <source>
        <dbReference type="ARBA" id="ARBA00023136"/>
    </source>
</evidence>
<proteinExistence type="predicted"/>
<reference evidence="6 7" key="1">
    <citation type="submission" date="2021-11" db="EMBL/GenBank/DDBJ databases">
        <authorList>
            <person name="Depoorter E."/>
        </authorList>
    </citation>
    <scope>NUCLEOTIDE SEQUENCE [LARGE SCALE GENOMIC DNA]</scope>
    <source>
        <strain evidence="6 7">LMG 24289</strain>
    </source>
</reference>
<keyword evidence="2 5" id="KW-0812">Transmembrane</keyword>
<accession>A0ABN8BJ40</accession>
<dbReference type="PANTHER" id="PTHR39157:SF1">
    <property type="entry name" value="DOXX FAMILY PROTEIN"/>
    <property type="match status" value="1"/>
</dbReference>
<sequence length="173" mass="19568">MIMQFLRTNQAIMYGATVLRVWLGYLWLISGIDKIMHGFSAHKFINMAIKNPVQGLHGEQFPWFTTFLKITTANGTQTKLYSCIVPWAEILVGLGLIIGLFTLIAAFGGLIMNFVFIFAGTISSNPLFIIAEMLILVIGSSASRLGLDYWVLSWLHRHLLSKSRPYEPYEPHF</sequence>
<evidence type="ECO:0008006" key="8">
    <source>
        <dbReference type="Google" id="ProtNLM"/>
    </source>
</evidence>